<evidence type="ECO:0000256" key="8">
    <source>
        <dbReference type="ARBA" id="ARBA00022643"/>
    </source>
</evidence>
<dbReference type="InterPro" id="IPR000700">
    <property type="entry name" value="PAS-assoc_C"/>
</dbReference>
<keyword evidence="14" id="KW-0157">Chromophore</keyword>
<keyword evidence="16" id="KW-0675">Receptor</keyword>
<evidence type="ECO:0000256" key="3">
    <source>
        <dbReference type="ARBA" id="ARBA00021740"/>
    </source>
</evidence>
<dbReference type="Pfam" id="PF08447">
    <property type="entry name" value="PAS_3"/>
    <property type="match status" value="1"/>
</dbReference>
<sequence length="527" mass="58417">MTTRPEVNVPTLPVAEVDDFQAFADHLPQLAWIATPDGNAYWYNHQWYQYTGTTPEEMLGQGWQAVLNPAVLPDVIERWFAAVASGSAAEWVFPIKGADGVFRPFLTRVQPQKDQQGRVIRWFGTNTEISEQQRIAELLSEEKRHLETLNQTMAQVSAELDLEKLTQTITDAGVRLTGARFGALFYNTTDERGDAFTLYTISGVPKESFSDFPNPRATHVFAPTFRGEGPVRSDDILADPRYGQNPPYSGMPKGHLPVRSYLAVPVKSRSGEVMGGLFFGHPEPGKFTARHEDLLVGIAGQAAIAIDNARLFEAAQREIAERREAEKHRELLINELNHRVKNTLATVQSIIAQTLRTNSLEAEARSRVDARLIALSDAHNLLTEHNWEGTTLDRVVAMALRPHQSDRERRFEVHGPNVHLSPKTALAIAMALHELATNAIKYGALSNDHGQVSLHWKVEQKNAEQRLHMLWSERGGPPVSPPSRKGFGTRLIERGLAAELGGSVQLSYPASGVTCVIDTPLPTVSGF</sequence>
<evidence type="ECO:0000256" key="2">
    <source>
        <dbReference type="ARBA" id="ARBA00012438"/>
    </source>
</evidence>
<keyword evidence="10" id="KW-0677">Repeat</keyword>
<dbReference type="Gene3D" id="3.30.450.40">
    <property type="match status" value="1"/>
</dbReference>
<reference evidence="18 19" key="2">
    <citation type="submission" date="2020-01" db="EMBL/GenBank/DDBJ databases">
        <title>Microvirga sp. nov., an arsenate reduction bacterium isolated from Tibet hotspring sediments.</title>
        <authorList>
            <person name="Xian W.-D."/>
            <person name="Li W.-J."/>
        </authorList>
    </citation>
    <scope>NUCLEOTIDE SEQUENCE [LARGE SCALE GENOMIC DNA]</scope>
    <source>
        <strain evidence="18 19">KCTC 23863</strain>
    </source>
</reference>
<dbReference type="GO" id="GO:0009881">
    <property type="term" value="F:photoreceptor activity"/>
    <property type="evidence" value="ECO:0007669"/>
    <property type="project" value="UniProtKB-KW"/>
</dbReference>
<evidence type="ECO:0000256" key="14">
    <source>
        <dbReference type="ARBA" id="ARBA00022991"/>
    </source>
</evidence>
<reference evidence="18 19" key="1">
    <citation type="submission" date="2019-12" db="EMBL/GenBank/DDBJ databases">
        <authorList>
            <person name="Yuan C.-G."/>
        </authorList>
    </citation>
    <scope>NUCLEOTIDE SEQUENCE [LARGE SCALE GENOMIC DNA]</scope>
    <source>
        <strain evidence="18 19">KCTC 23863</strain>
    </source>
</reference>
<dbReference type="InterPro" id="IPR001610">
    <property type="entry name" value="PAC"/>
</dbReference>
<dbReference type="SUPFAM" id="SSF55785">
    <property type="entry name" value="PYP-like sensor domain (PAS domain)"/>
    <property type="match status" value="1"/>
</dbReference>
<dbReference type="RefSeq" id="WP_160885213.1">
    <property type="nucleotide sequence ID" value="NZ_WURB01000009.1"/>
</dbReference>
<dbReference type="NCBIfam" id="TIGR00229">
    <property type="entry name" value="sensory_box"/>
    <property type="match status" value="1"/>
</dbReference>
<evidence type="ECO:0000313" key="18">
    <source>
        <dbReference type="EMBL" id="MXQ12627.1"/>
    </source>
</evidence>
<dbReference type="Gene3D" id="3.30.565.10">
    <property type="entry name" value="Histidine kinase-like ATPase, C-terminal domain"/>
    <property type="match status" value="1"/>
</dbReference>
<dbReference type="SMART" id="SM00091">
    <property type="entry name" value="PAS"/>
    <property type="match status" value="1"/>
</dbReference>
<dbReference type="FunFam" id="3.30.450.20:FF:000099">
    <property type="entry name" value="Sensory box sensor histidine kinase"/>
    <property type="match status" value="1"/>
</dbReference>
<feature type="domain" description="PAC" evidence="17">
    <location>
        <begin position="89"/>
        <end position="141"/>
    </location>
</feature>
<evidence type="ECO:0000256" key="9">
    <source>
        <dbReference type="ARBA" id="ARBA00022679"/>
    </source>
</evidence>
<evidence type="ECO:0000256" key="10">
    <source>
        <dbReference type="ARBA" id="ARBA00022737"/>
    </source>
</evidence>
<evidence type="ECO:0000256" key="7">
    <source>
        <dbReference type="ARBA" id="ARBA00022630"/>
    </source>
</evidence>
<evidence type="ECO:0000256" key="6">
    <source>
        <dbReference type="ARBA" id="ARBA00022606"/>
    </source>
</evidence>
<dbReference type="Pfam" id="PF07536">
    <property type="entry name" value="HWE_HK"/>
    <property type="match status" value="1"/>
</dbReference>
<keyword evidence="7" id="KW-0285">Flavoprotein</keyword>
<keyword evidence="4" id="KW-0600">Photoreceptor protein</keyword>
<dbReference type="SMART" id="SM00065">
    <property type="entry name" value="GAF"/>
    <property type="match status" value="1"/>
</dbReference>
<accession>A0A7X3MSW9</accession>
<evidence type="ECO:0000256" key="5">
    <source>
        <dbReference type="ARBA" id="ARBA00022553"/>
    </source>
</evidence>
<evidence type="ECO:0000259" key="17">
    <source>
        <dbReference type="PROSITE" id="PS50113"/>
    </source>
</evidence>
<dbReference type="SUPFAM" id="SSF55781">
    <property type="entry name" value="GAF domain-like"/>
    <property type="match status" value="1"/>
</dbReference>
<dbReference type="GO" id="GO:0004673">
    <property type="term" value="F:protein histidine kinase activity"/>
    <property type="evidence" value="ECO:0007669"/>
    <property type="project" value="UniProtKB-EC"/>
</dbReference>
<dbReference type="InterPro" id="IPR011102">
    <property type="entry name" value="Sig_transdc_His_kinase_HWE"/>
</dbReference>
<keyword evidence="13" id="KW-0067">ATP-binding</keyword>
<gene>
    <name evidence="18" type="ORF">GR328_14395</name>
</gene>
<keyword evidence="19" id="KW-1185">Reference proteome</keyword>
<dbReference type="EMBL" id="WURB01000009">
    <property type="protein sequence ID" value="MXQ12627.1"/>
    <property type="molecule type" value="Genomic_DNA"/>
</dbReference>
<dbReference type="CDD" id="cd00130">
    <property type="entry name" value="PAS"/>
    <property type="match status" value="1"/>
</dbReference>
<dbReference type="Pfam" id="PF13185">
    <property type="entry name" value="GAF_2"/>
    <property type="match status" value="1"/>
</dbReference>
<dbReference type="SMART" id="SM00911">
    <property type="entry name" value="HWE_HK"/>
    <property type="match status" value="1"/>
</dbReference>
<comment type="caution">
    <text evidence="18">The sequence shown here is derived from an EMBL/GenBank/DDBJ whole genome shotgun (WGS) entry which is preliminary data.</text>
</comment>
<evidence type="ECO:0000256" key="16">
    <source>
        <dbReference type="ARBA" id="ARBA00023170"/>
    </source>
</evidence>
<dbReference type="InterPro" id="IPR036890">
    <property type="entry name" value="HATPase_C_sf"/>
</dbReference>
<organism evidence="18 19">
    <name type="scientific">Microvirga makkahensis</name>
    <dbReference type="NCBI Taxonomy" id="1128670"/>
    <lineage>
        <taxon>Bacteria</taxon>
        <taxon>Pseudomonadati</taxon>
        <taxon>Pseudomonadota</taxon>
        <taxon>Alphaproteobacteria</taxon>
        <taxon>Hyphomicrobiales</taxon>
        <taxon>Methylobacteriaceae</taxon>
        <taxon>Microvirga</taxon>
    </lineage>
</organism>
<evidence type="ECO:0000256" key="1">
    <source>
        <dbReference type="ARBA" id="ARBA00000085"/>
    </source>
</evidence>
<keyword evidence="11" id="KW-0547">Nucleotide-binding</keyword>
<keyword evidence="15" id="KW-0843">Virulence</keyword>
<name>A0A7X3MSW9_9HYPH</name>
<keyword evidence="9" id="KW-0808">Transferase</keyword>
<evidence type="ECO:0000256" key="13">
    <source>
        <dbReference type="ARBA" id="ARBA00022840"/>
    </source>
</evidence>
<comment type="catalytic activity">
    <reaction evidence="1">
        <text>ATP + protein L-histidine = ADP + protein N-phospho-L-histidine.</text>
        <dbReference type="EC" id="2.7.13.3"/>
    </reaction>
</comment>
<dbReference type="GO" id="GO:0005524">
    <property type="term" value="F:ATP binding"/>
    <property type="evidence" value="ECO:0007669"/>
    <property type="project" value="UniProtKB-KW"/>
</dbReference>
<dbReference type="AlphaFoldDB" id="A0A7X3MSW9"/>
<protein>
    <recommendedName>
        <fullName evidence="3">Blue-light-activated histidine kinase</fullName>
        <ecNumber evidence="2">2.7.13.3</ecNumber>
    </recommendedName>
</protein>
<dbReference type="InterPro" id="IPR003018">
    <property type="entry name" value="GAF"/>
</dbReference>
<dbReference type="OrthoDB" id="341208at2"/>
<dbReference type="InterPro" id="IPR029016">
    <property type="entry name" value="GAF-like_dom_sf"/>
</dbReference>
<dbReference type="Proteomes" id="UP000436483">
    <property type="component" value="Unassembled WGS sequence"/>
</dbReference>
<evidence type="ECO:0000313" key="19">
    <source>
        <dbReference type="Proteomes" id="UP000436483"/>
    </source>
</evidence>
<dbReference type="PROSITE" id="PS50113">
    <property type="entry name" value="PAC"/>
    <property type="match status" value="1"/>
</dbReference>
<keyword evidence="5" id="KW-0597">Phosphoprotein</keyword>
<evidence type="ECO:0000256" key="4">
    <source>
        <dbReference type="ARBA" id="ARBA00022543"/>
    </source>
</evidence>
<keyword evidence="12" id="KW-0418">Kinase</keyword>
<dbReference type="EC" id="2.7.13.3" evidence="2"/>
<dbReference type="SUPFAM" id="SSF55874">
    <property type="entry name" value="ATPase domain of HSP90 chaperone/DNA topoisomerase II/histidine kinase"/>
    <property type="match status" value="1"/>
</dbReference>
<dbReference type="SMART" id="SM00086">
    <property type="entry name" value="PAC"/>
    <property type="match status" value="1"/>
</dbReference>
<keyword evidence="8" id="KW-0288">FMN</keyword>
<dbReference type="Gene3D" id="3.30.450.20">
    <property type="entry name" value="PAS domain"/>
    <property type="match status" value="1"/>
</dbReference>
<dbReference type="InterPro" id="IPR035965">
    <property type="entry name" value="PAS-like_dom_sf"/>
</dbReference>
<dbReference type="PANTHER" id="PTHR41523">
    <property type="entry name" value="TWO-COMPONENT SYSTEM SENSOR PROTEIN"/>
    <property type="match status" value="1"/>
</dbReference>
<evidence type="ECO:0000256" key="11">
    <source>
        <dbReference type="ARBA" id="ARBA00022741"/>
    </source>
</evidence>
<dbReference type="InterPro" id="IPR013655">
    <property type="entry name" value="PAS_fold_3"/>
</dbReference>
<evidence type="ECO:0000256" key="12">
    <source>
        <dbReference type="ARBA" id="ARBA00022777"/>
    </source>
</evidence>
<dbReference type="PANTHER" id="PTHR41523:SF7">
    <property type="entry name" value="HISTIDINE KINASE"/>
    <property type="match status" value="1"/>
</dbReference>
<keyword evidence="6" id="KW-0716">Sensory transduction</keyword>
<proteinExistence type="predicted"/>
<evidence type="ECO:0000256" key="15">
    <source>
        <dbReference type="ARBA" id="ARBA00023026"/>
    </source>
</evidence>
<dbReference type="InterPro" id="IPR000014">
    <property type="entry name" value="PAS"/>
</dbReference>